<evidence type="ECO:0000256" key="1">
    <source>
        <dbReference type="SAM" id="Phobius"/>
    </source>
</evidence>
<comment type="caution">
    <text evidence="3">The sequence shown here is derived from an EMBL/GenBank/DDBJ whole genome shotgun (WGS) entry which is preliminary data.</text>
</comment>
<feature type="transmembrane region" description="Helical" evidence="1">
    <location>
        <begin position="136"/>
        <end position="155"/>
    </location>
</feature>
<proteinExistence type="predicted"/>
<feature type="chain" id="PRO_5046693534" description="Integral membrane protein" evidence="2">
    <location>
        <begin position="27"/>
        <end position="164"/>
    </location>
</feature>
<evidence type="ECO:0008006" key="5">
    <source>
        <dbReference type="Google" id="ProtNLM"/>
    </source>
</evidence>
<dbReference type="GeneID" id="96294086"/>
<name>A0ABQ3ANT2_9ACTN</name>
<evidence type="ECO:0000313" key="4">
    <source>
        <dbReference type="Proteomes" id="UP000600946"/>
    </source>
</evidence>
<reference evidence="4" key="1">
    <citation type="journal article" date="2019" name="Int. J. Syst. Evol. Microbiol.">
        <title>The Global Catalogue of Microorganisms (GCM) 10K type strain sequencing project: providing services to taxonomists for standard genome sequencing and annotation.</title>
        <authorList>
            <consortium name="The Broad Institute Genomics Platform"/>
            <consortium name="The Broad Institute Genome Sequencing Center for Infectious Disease"/>
            <person name="Wu L."/>
            <person name="Ma J."/>
        </authorList>
    </citation>
    <scope>NUCLEOTIDE SEQUENCE [LARGE SCALE GENOMIC DNA]</scope>
    <source>
        <strain evidence="4">JCM 4594</strain>
    </source>
</reference>
<dbReference type="Proteomes" id="UP000600946">
    <property type="component" value="Unassembled WGS sequence"/>
</dbReference>
<accession>A0ABQ3ANT2</accession>
<dbReference type="RefSeq" id="WP_167151975.1">
    <property type="nucleotide sequence ID" value="NZ_BMUU01000013.1"/>
</dbReference>
<evidence type="ECO:0000313" key="3">
    <source>
        <dbReference type="EMBL" id="GGY58806.1"/>
    </source>
</evidence>
<keyword evidence="2" id="KW-0732">Signal</keyword>
<feature type="signal peptide" evidence="2">
    <location>
        <begin position="1"/>
        <end position="26"/>
    </location>
</feature>
<dbReference type="EMBL" id="BMUU01000013">
    <property type="protein sequence ID" value="GGY58806.1"/>
    <property type="molecule type" value="Genomic_DNA"/>
</dbReference>
<evidence type="ECO:0000256" key="2">
    <source>
        <dbReference type="SAM" id="SignalP"/>
    </source>
</evidence>
<gene>
    <name evidence="3" type="ORF">GCM10010326_61860</name>
</gene>
<sequence>MRASRALTVALVVGAAVGFAAPAAVAGGPPGGGGGPTSVEVDPYAVHQGATLRITARGCHNGGRVSSNAFDEVHLSSGDVNYATARIHDSTTPGTYSLAVKCNDNDRVATRSFRVLEGRGADGGLGGAAGPTDTEMAVGGTLVGTAALGGALFIARRRRQGVGV</sequence>
<keyword evidence="1" id="KW-0812">Transmembrane</keyword>
<keyword evidence="4" id="KW-1185">Reference proteome</keyword>
<keyword evidence="1" id="KW-0472">Membrane</keyword>
<protein>
    <recommendedName>
        <fullName evidence="5">Integral membrane protein</fullName>
    </recommendedName>
</protein>
<keyword evidence="1" id="KW-1133">Transmembrane helix</keyword>
<organism evidence="3 4">
    <name type="scientific">Streptomyces xanthochromogenes</name>
    <dbReference type="NCBI Taxonomy" id="67384"/>
    <lineage>
        <taxon>Bacteria</taxon>
        <taxon>Bacillati</taxon>
        <taxon>Actinomycetota</taxon>
        <taxon>Actinomycetes</taxon>
        <taxon>Kitasatosporales</taxon>
        <taxon>Streptomycetaceae</taxon>
        <taxon>Streptomyces</taxon>
    </lineage>
</organism>